<evidence type="ECO:0000256" key="1">
    <source>
        <dbReference type="SAM" id="MobiDB-lite"/>
    </source>
</evidence>
<feature type="non-terminal residue" evidence="3">
    <location>
        <position position="422"/>
    </location>
</feature>
<name>A0A1J8Q041_9AGAM</name>
<dbReference type="Proteomes" id="UP000183567">
    <property type="component" value="Unassembled WGS sequence"/>
</dbReference>
<organism evidence="3 4">
    <name type="scientific">Rhizopogon vesiculosus</name>
    <dbReference type="NCBI Taxonomy" id="180088"/>
    <lineage>
        <taxon>Eukaryota</taxon>
        <taxon>Fungi</taxon>
        <taxon>Dikarya</taxon>
        <taxon>Basidiomycota</taxon>
        <taxon>Agaricomycotina</taxon>
        <taxon>Agaricomycetes</taxon>
        <taxon>Agaricomycetidae</taxon>
        <taxon>Boletales</taxon>
        <taxon>Suillineae</taxon>
        <taxon>Rhizopogonaceae</taxon>
        <taxon>Rhizopogon</taxon>
    </lineage>
</organism>
<sequence length="422" mass="48014">MRIKDLRPWITRDVENYRTCEIDTMLEELLYHCRDTNKPNPDKSELLVSSLKAVLKVCNEGTPAQHIKTLLTKFLNVSDERMSYEPFVQAVNAALLELRKVNAPGIVCSNDEWDPSNVLFHHNDKPLCQLHQGEKSTRKPDVVVVPLQAARLVQEDGDFSKPVEVFGEAYKVPKKESSFQWKDVCSTVEFKRSGRRIDLPPTKYKDIKASAQPTGSVPAPIATSAPKPSSEPRRSQRLKADNKRPYDGQPSNEARSKRTKSNNEPPMEEEPEKLHPNVQNGLYVAEMFAAHIARQSVISCVIMNDILYVWYFDRQDAIQCAGFNFIQDLPRFMVLLLIIQRMQNVQWGLNPLFARATGSAPQIHVEDKDLGSVDLKFIVDTEDRTTHYGLRGRATNVFPVESDRLSQLMQQHPSENSSNEMI</sequence>
<dbReference type="EMBL" id="LVVM01003426">
    <property type="protein sequence ID" value="OJA14918.1"/>
    <property type="molecule type" value="Genomic_DNA"/>
</dbReference>
<protein>
    <recommendedName>
        <fullName evidence="2">Fungal-type protein kinase domain-containing protein</fullName>
    </recommendedName>
</protein>
<reference evidence="3 4" key="1">
    <citation type="submission" date="2016-03" db="EMBL/GenBank/DDBJ databases">
        <title>Comparative genomics of the ectomycorrhizal sister species Rhizopogon vinicolor and Rhizopogon vesiculosus (Basidiomycota: Boletales) reveals a divergence of the mating type B locus.</title>
        <authorList>
            <person name="Mujic A.B."/>
            <person name="Kuo A."/>
            <person name="Tritt A."/>
            <person name="Lipzen A."/>
            <person name="Chen C."/>
            <person name="Johnson J."/>
            <person name="Sharma A."/>
            <person name="Barry K."/>
            <person name="Grigoriev I.V."/>
            <person name="Spatafora J.W."/>
        </authorList>
    </citation>
    <scope>NUCLEOTIDE SEQUENCE [LARGE SCALE GENOMIC DNA]</scope>
    <source>
        <strain evidence="3 4">AM-OR11-056</strain>
    </source>
</reference>
<dbReference type="OrthoDB" id="5569250at2759"/>
<dbReference type="Pfam" id="PF17667">
    <property type="entry name" value="Pkinase_fungal"/>
    <property type="match status" value="1"/>
</dbReference>
<feature type="compositionally biased region" description="Basic and acidic residues" evidence="1">
    <location>
        <begin position="230"/>
        <end position="246"/>
    </location>
</feature>
<evidence type="ECO:0000313" key="3">
    <source>
        <dbReference type="EMBL" id="OJA14918.1"/>
    </source>
</evidence>
<feature type="region of interest" description="Disordered" evidence="1">
    <location>
        <begin position="199"/>
        <end position="275"/>
    </location>
</feature>
<dbReference type="InterPro" id="IPR040976">
    <property type="entry name" value="Pkinase_fungal"/>
</dbReference>
<accession>A0A1J8Q041</accession>
<dbReference type="AlphaFoldDB" id="A0A1J8Q041"/>
<dbReference type="STRING" id="180088.A0A1J8Q041"/>
<comment type="caution">
    <text evidence="3">The sequence shown here is derived from an EMBL/GenBank/DDBJ whole genome shotgun (WGS) entry which is preliminary data.</text>
</comment>
<feature type="domain" description="Fungal-type protein kinase" evidence="2">
    <location>
        <begin position="281"/>
        <end position="403"/>
    </location>
</feature>
<gene>
    <name evidence="3" type="ORF">AZE42_12843</name>
</gene>
<evidence type="ECO:0000259" key="2">
    <source>
        <dbReference type="Pfam" id="PF17667"/>
    </source>
</evidence>
<keyword evidence="4" id="KW-1185">Reference proteome</keyword>
<proteinExistence type="predicted"/>
<feature type="compositionally biased region" description="Basic and acidic residues" evidence="1">
    <location>
        <begin position="199"/>
        <end position="208"/>
    </location>
</feature>
<evidence type="ECO:0000313" key="4">
    <source>
        <dbReference type="Proteomes" id="UP000183567"/>
    </source>
</evidence>